<dbReference type="Gene3D" id="3.55.50.30">
    <property type="match status" value="1"/>
</dbReference>
<protein>
    <recommendedName>
        <fullName evidence="6">FecR family protein</fullName>
    </recommendedName>
</protein>
<gene>
    <name evidence="4" type="ORF">GCM10023231_13950</name>
</gene>
<feature type="transmembrane region" description="Helical" evidence="1">
    <location>
        <begin position="91"/>
        <end position="112"/>
    </location>
</feature>
<dbReference type="EMBL" id="BAABIQ010000007">
    <property type="protein sequence ID" value="GAA4787032.1"/>
    <property type="molecule type" value="Genomic_DNA"/>
</dbReference>
<comment type="caution">
    <text evidence="4">The sequence shown here is derived from an EMBL/GenBank/DDBJ whole genome shotgun (WGS) entry which is preliminary data.</text>
</comment>
<dbReference type="RefSeq" id="WP_345231042.1">
    <property type="nucleotide sequence ID" value="NZ_BAABIQ010000007.1"/>
</dbReference>
<keyword evidence="1" id="KW-0472">Membrane</keyword>
<evidence type="ECO:0000259" key="3">
    <source>
        <dbReference type="Pfam" id="PF16344"/>
    </source>
</evidence>
<dbReference type="Pfam" id="PF16344">
    <property type="entry name" value="FecR_C"/>
    <property type="match status" value="1"/>
</dbReference>
<dbReference type="InterPro" id="IPR012373">
    <property type="entry name" value="Ferrdict_sens_TM"/>
</dbReference>
<reference evidence="5" key="1">
    <citation type="journal article" date="2019" name="Int. J. Syst. Evol. Microbiol.">
        <title>The Global Catalogue of Microorganisms (GCM) 10K type strain sequencing project: providing services to taxonomists for standard genome sequencing and annotation.</title>
        <authorList>
            <consortium name="The Broad Institute Genomics Platform"/>
            <consortium name="The Broad Institute Genome Sequencing Center for Infectious Disease"/>
            <person name="Wu L."/>
            <person name="Ma J."/>
        </authorList>
    </citation>
    <scope>NUCLEOTIDE SEQUENCE [LARGE SCALE GENOMIC DNA]</scope>
    <source>
        <strain evidence="5">JCM 18200</strain>
    </source>
</reference>
<proteinExistence type="predicted"/>
<keyword evidence="1" id="KW-0812">Transmembrane</keyword>
<evidence type="ECO:0000313" key="4">
    <source>
        <dbReference type="EMBL" id="GAA4787032.1"/>
    </source>
</evidence>
<evidence type="ECO:0008006" key="6">
    <source>
        <dbReference type="Google" id="ProtNLM"/>
    </source>
</evidence>
<dbReference type="Gene3D" id="2.60.120.1440">
    <property type="match status" value="1"/>
</dbReference>
<evidence type="ECO:0000256" key="1">
    <source>
        <dbReference type="SAM" id="Phobius"/>
    </source>
</evidence>
<dbReference type="InterPro" id="IPR032508">
    <property type="entry name" value="FecR_C"/>
</dbReference>
<sequence length="401" mass="45438">MNRPSLRFSILLHRYLDKTATALELQELMDLLTTLPEEEVACILEPIYQETKESQLPAEHLRSEELLQNIFQQTTQHQQRKRTYIQRNKTWMLRMAAAAAIVGLTFSLNYIFNHYQSHTPTKELAQKSLPNDVAPGGNKATLTLANGQVIVLDTTKNGILAHHGGMEIKKIADGKLAFRIPANTKGQQAFTETNTISTPRGGQYQITLPDGSQVWLNAETTLIFPSQFDKQERKVVLNGEAYFEIAKHVKKPFKVISNHMEVHVLGTHFNLTDYEDERKPKTTLVDGSVRIKSGKQAQLLKPGEQAVLTADKQIKLVKNVDIETEIAWKNGLFQFKDAGIEQVMNNIARWYNIEVSYTGKINKKLLNGKISRDVNLSELMSMLAYTGVHYEIQGRKVIIKN</sequence>
<evidence type="ECO:0000313" key="5">
    <source>
        <dbReference type="Proteomes" id="UP001501411"/>
    </source>
</evidence>
<dbReference type="Pfam" id="PF04773">
    <property type="entry name" value="FecR"/>
    <property type="match status" value="1"/>
</dbReference>
<feature type="domain" description="FecR protein" evidence="2">
    <location>
        <begin position="195"/>
        <end position="290"/>
    </location>
</feature>
<keyword evidence="5" id="KW-1185">Reference proteome</keyword>
<organism evidence="4 5">
    <name type="scientific">Olivibacter ginsenosidimutans</name>
    <dbReference type="NCBI Taxonomy" id="1176537"/>
    <lineage>
        <taxon>Bacteria</taxon>
        <taxon>Pseudomonadati</taxon>
        <taxon>Bacteroidota</taxon>
        <taxon>Sphingobacteriia</taxon>
        <taxon>Sphingobacteriales</taxon>
        <taxon>Sphingobacteriaceae</taxon>
        <taxon>Olivibacter</taxon>
    </lineage>
</organism>
<feature type="domain" description="Protein FecR C-terminal" evidence="3">
    <location>
        <begin position="333"/>
        <end position="399"/>
    </location>
</feature>
<dbReference type="PANTHER" id="PTHR30273">
    <property type="entry name" value="PERIPLASMIC SIGNAL SENSOR AND SIGMA FACTOR ACTIVATOR FECR-RELATED"/>
    <property type="match status" value="1"/>
</dbReference>
<dbReference type="PANTHER" id="PTHR30273:SF2">
    <property type="entry name" value="PROTEIN FECR"/>
    <property type="match status" value="1"/>
</dbReference>
<dbReference type="InterPro" id="IPR006860">
    <property type="entry name" value="FecR"/>
</dbReference>
<dbReference type="Proteomes" id="UP001501411">
    <property type="component" value="Unassembled WGS sequence"/>
</dbReference>
<accession>A0ABP9AVZ8</accession>
<evidence type="ECO:0000259" key="2">
    <source>
        <dbReference type="Pfam" id="PF04773"/>
    </source>
</evidence>
<name>A0ABP9AVZ8_9SPHI</name>
<keyword evidence="1" id="KW-1133">Transmembrane helix</keyword>